<dbReference type="EMBL" id="GBXM01002517">
    <property type="protein sequence ID" value="JAI06061.1"/>
    <property type="molecule type" value="Transcribed_RNA"/>
</dbReference>
<reference evidence="2" key="1">
    <citation type="submission" date="2014-11" db="EMBL/GenBank/DDBJ databases">
        <authorList>
            <person name="Amaro Gonzalez C."/>
        </authorList>
    </citation>
    <scope>NUCLEOTIDE SEQUENCE</scope>
</reference>
<accession>A0A0E9XW20</accession>
<dbReference type="AlphaFoldDB" id="A0A0E9XW20"/>
<evidence type="ECO:0000256" key="1">
    <source>
        <dbReference type="SAM" id="MobiDB-lite"/>
    </source>
</evidence>
<feature type="compositionally biased region" description="Polar residues" evidence="1">
    <location>
        <begin position="1"/>
        <end position="10"/>
    </location>
</feature>
<protein>
    <submittedName>
        <fullName evidence="2">Uncharacterized protein</fullName>
    </submittedName>
</protein>
<organism evidence="2">
    <name type="scientific">Anguilla anguilla</name>
    <name type="common">European freshwater eel</name>
    <name type="synonym">Muraena anguilla</name>
    <dbReference type="NCBI Taxonomy" id="7936"/>
    <lineage>
        <taxon>Eukaryota</taxon>
        <taxon>Metazoa</taxon>
        <taxon>Chordata</taxon>
        <taxon>Craniata</taxon>
        <taxon>Vertebrata</taxon>
        <taxon>Euteleostomi</taxon>
        <taxon>Actinopterygii</taxon>
        <taxon>Neopterygii</taxon>
        <taxon>Teleostei</taxon>
        <taxon>Anguilliformes</taxon>
        <taxon>Anguillidae</taxon>
        <taxon>Anguilla</taxon>
    </lineage>
</organism>
<name>A0A0E9XW20_ANGAN</name>
<feature type="region of interest" description="Disordered" evidence="1">
    <location>
        <begin position="1"/>
        <end position="39"/>
    </location>
</feature>
<reference evidence="2" key="2">
    <citation type="journal article" date="2015" name="Fish Shellfish Immunol.">
        <title>Early steps in the European eel (Anguilla anguilla)-Vibrio vulnificus interaction in the gills: Role of the RtxA13 toxin.</title>
        <authorList>
            <person name="Callol A."/>
            <person name="Pajuelo D."/>
            <person name="Ebbesson L."/>
            <person name="Teles M."/>
            <person name="MacKenzie S."/>
            <person name="Amaro C."/>
        </authorList>
    </citation>
    <scope>NUCLEOTIDE SEQUENCE</scope>
</reference>
<evidence type="ECO:0000313" key="2">
    <source>
        <dbReference type="EMBL" id="JAI06061.1"/>
    </source>
</evidence>
<sequence>MPNKQSSGVRNTRLPREKESKASAEEVTSDITQKKEKKR</sequence>
<proteinExistence type="predicted"/>
<feature type="compositionally biased region" description="Basic and acidic residues" evidence="1">
    <location>
        <begin position="14"/>
        <end position="24"/>
    </location>
</feature>